<name>A0A6H0ZT34_9HYPH</name>
<reference evidence="2 3" key="1">
    <citation type="submission" date="2020-04" db="EMBL/GenBank/DDBJ databases">
        <title>FDA dAtabase for Regulatory Grade micrObial Sequences (FDA-ARGOS): Supporting development and validation of Infectious Disease Dx tests.</title>
        <authorList>
            <person name="Sciortino C."/>
            <person name="Tallon L."/>
            <person name="Sadzewicz L."/>
            <person name="Vavikolanu K."/>
            <person name="Mehta A."/>
            <person name="Aluvathingal J."/>
            <person name="Nadendla S."/>
            <person name="Nandy P."/>
            <person name="Geyer C."/>
            <person name="Yan Y."/>
            <person name="Sichtig H."/>
        </authorList>
    </citation>
    <scope>NUCLEOTIDE SEQUENCE [LARGE SCALE GENOMIC DNA]</scope>
    <source>
        <strain evidence="2 3">FDAARGOS_633</strain>
    </source>
</reference>
<evidence type="ECO:0000256" key="1">
    <source>
        <dbReference type="SAM" id="MobiDB-lite"/>
    </source>
</evidence>
<evidence type="ECO:0000313" key="3">
    <source>
        <dbReference type="Proteomes" id="UP000500870"/>
    </source>
</evidence>
<proteinExistence type="predicted"/>
<dbReference type="EMBL" id="CP050899">
    <property type="protein sequence ID" value="QIX24002.1"/>
    <property type="molecule type" value="Genomic_DNA"/>
</dbReference>
<dbReference type="RefSeq" id="WP_136883827.1">
    <property type="nucleotide sequence ID" value="NZ_CP050899.1"/>
</dbReference>
<gene>
    <name evidence="2" type="ORF">FOB41_23030</name>
</gene>
<feature type="region of interest" description="Disordered" evidence="1">
    <location>
        <begin position="1"/>
        <end position="31"/>
    </location>
</feature>
<dbReference type="Proteomes" id="UP000500870">
    <property type="component" value="Chromosome 3"/>
</dbReference>
<accession>A0A6H0ZT34</accession>
<protein>
    <submittedName>
        <fullName evidence="2">Uncharacterized protein</fullName>
    </submittedName>
</protein>
<dbReference type="AlphaFoldDB" id="A0A6H0ZT34"/>
<feature type="compositionally biased region" description="Basic and acidic residues" evidence="1">
    <location>
        <begin position="1"/>
        <end position="18"/>
    </location>
</feature>
<sequence>MPRKSDEIRNREQRERQQRLRVAGRKAKRPDRDDIARTALFMTISSMAAKGATDVLEDFQDRVVRMLVEQGFDERESDIVFEELVAKYRTGHWPFRRKVHLLHPEDPDRDA</sequence>
<evidence type="ECO:0000313" key="2">
    <source>
        <dbReference type="EMBL" id="QIX24002.1"/>
    </source>
</evidence>
<organism evidence="2 3">
    <name type="scientific">Agrobacterium pusense</name>
    <dbReference type="NCBI Taxonomy" id="648995"/>
    <lineage>
        <taxon>Bacteria</taxon>
        <taxon>Pseudomonadati</taxon>
        <taxon>Pseudomonadota</taxon>
        <taxon>Alphaproteobacteria</taxon>
        <taxon>Hyphomicrobiales</taxon>
        <taxon>Rhizobiaceae</taxon>
        <taxon>Rhizobium/Agrobacterium group</taxon>
        <taxon>Agrobacterium</taxon>
    </lineage>
</organism>